<keyword evidence="1" id="KW-0812">Transmembrane</keyword>
<gene>
    <name evidence="2" type="ORF">P691DRAFT_807565</name>
</gene>
<protein>
    <submittedName>
        <fullName evidence="2">Uncharacterized protein</fullName>
    </submittedName>
</protein>
<keyword evidence="1" id="KW-0472">Membrane</keyword>
<dbReference type="AlphaFoldDB" id="A0A9P5X603"/>
<evidence type="ECO:0000256" key="1">
    <source>
        <dbReference type="SAM" id="Phobius"/>
    </source>
</evidence>
<name>A0A9P5X603_9AGAR</name>
<comment type="caution">
    <text evidence="2">The sequence shown here is derived from an EMBL/GenBank/DDBJ whole genome shotgun (WGS) entry which is preliminary data.</text>
</comment>
<reference evidence="2" key="1">
    <citation type="submission" date="2020-11" db="EMBL/GenBank/DDBJ databases">
        <authorList>
            <consortium name="DOE Joint Genome Institute"/>
            <person name="Ahrendt S."/>
            <person name="Riley R."/>
            <person name="Andreopoulos W."/>
            <person name="Labutti K."/>
            <person name="Pangilinan J."/>
            <person name="Ruiz-Duenas F.J."/>
            <person name="Barrasa J.M."/>
            <person name="Sanchez-Garcia M."/>
            <person name="Camarero S."/>
            <person name="Miyauchi S."/>
            <person name="Serrano A."/>
            <person name="Linde D."/>
            <person name="Babiker R."/>
            <person name="Drula E."/>
            <person name="Ayuso-Fernandez I."/>
            <person name="Pacheco R."/>
            <person name="Padilla G."/>
            <person name="Ferreira P."/>
            <person name="Barriuso J."/>
            <person name="Kellner H."/>
            <person name="Castanera R."/>
            <person name="Alfaro M."/>
            <person name="Ramirez L."/>
            <person name="Pisabarro A.G."/>
            <person name="Kuo A."/>
            <person name="Tritt A."/>
            <person name="Lipzen A."/>
            <person name="He G."/>
            <person name="Yan M."/>
            <person name="Ng V."/>
            <person name="Cullen D."/>
            <person name="Martin F."/>
            <person name="Rosso M.-N."/>
            <person name="Henrissat B."/>
            <person name="Hibbett D."/>
            <person name="Martinez A.T."/>
            <person name="Grigoriev I.V."/>
        </authorList>
    </citation>
    <scope>NUCLEOTIDE SEQUENCE</scope>
    <source>
        <strain evidence="2">MF-IS2</strain>
    </source>
</reference>
<feature type="transmembrane region" description="Helical" evidence="1">
    <location>
        <begin position="6"/>
        <end position="24"/>
    </location>
</feature>
<evidence type="ECO:0000313" key="2">
    <source>
        <dbReference type="EMBL" id="KAF9444284.1"/>
    </source>
</evidence>
<keyword evidence="3" id="KW-1185">Reference proteome</keyword>
<sequence>MSAKSVSYFSAICAFMWSVLYSLWPRGRTGATLNADIELGNGVATGAISEGTIVSAS</sequence>
<dbReference type="EMBL" id="MU151388">
    <property type="protein sequence ID" value="KAF9444284.1"/>
    <property type="molecule type" value="Genomic_DNA"/>
</dbReference>
<evidence type="ECO:0000313" key="3">
    <source>
        <dbReference type="Proteomes" id="UP000807342"/>
    </source>
</evidence>
<keyword evidence="1" id="KW-1133">Transmembrane helix</keyword>
<accession>A0A9P5X603</accession>
<proteinExistence type="predicted"/>
<organism evidence="2 3">
    <name type="scientific">Macrolepiota fuliginosa MF-IS2</name>
    <dbReference type="NCBI Taxonomy" id="1400762"/>
    <lineage>
        <taxon>Eukaryota</taxon>
        <taxon>Fungi</taxon>
        <taxon>Dikarya</taxon>
        <taxon>Basidiomycota</taxon>
        <taxon>Agaricomycotina</taxon>
        <taxon>Agaricomycetes</taxon>
        <taxon>Agaricomycetidae</taxon>
        <taxon>Agaricales</taxon>
        <taxon>Agaricineae</taxon>
        <taxon>Agaricaceae</taxon>
        <taxon>Macrolepiota</taxon>
    </lineage>
</organism>
<dbReference type="Proteomes" id="UP000807342">
    <property type="component" value="Unassembled WGS sequence"/>
</dbReference>